<organism evidence="1 2">
    <name type="scientific">Alicyclobacillus acidoterrestris (strain ATCC 49025 / DSM 3922 / CIP 106132 / NCIMB 13137 / GD3B)</name>
    <dbReference type="NCBI Taxonomy" id="1356854"/>
    <lineage>
        <taxon>Bacteria</taxon>
        <taxon>Bacillati</taxon>
        <taxon>Bacillota</taxon>
        <taxon>Bacilli</taxon>
        <taxon>Bacillales</taxon>
        <taxon>Alicyclobacillaceae</taxon>
        <taxon>Alicyclobacillus</taxon>
    </lineage>
</organism>
<dbReference type="AlphaFoldDB" id="T0CUL6"/>
<proteinExistence type="predicted"/>
<dbReference type="OrthoDB" id="122388at2"/>
<dbReference type="RefSeq" id="WP_021298572.1">
    <property type="nucleotide sequence ID" value="NZ_AURB01000197.1"/>
</dbReference>
<protein>
    <submittedName>
        <fullName evidence="1">Uncharacterized protein</fullName>
    </submittedName>
</protein>
<dbReference type="EMBL" id="CP080467">
    <property type="protein sequence ID" value="UNO49019.1"/>
    <property type="molecule type" value="Genomic_DNA"/>
</dbReference>
<evidence type="ECO:0000313" key="1">
    <source>
        <dbReference type="EMBL" id="UNO49019.1"/>
    </source>
</evidence>
<sequence length="91" mass="10846">MQDRADYPVTLKPKDVKNILRIGINQAYDLIREAEAQGWFPVRYVGNAKCIPRDPFFEWFEGRPIADRTKVRKIRPVRPRVVMRFERVSTR</sequence>
<dbReference type="KEGG" id="aaco:K1I37_00130"/>
<reference evidence="2" key="1">
    <citation type="journal article" date="2022" name="G3 (Bethesda)">
        <title>Unveiling the complete genome sequence of Alicyclobacillus acidoterrestris DSM 3922T, a taint-producing strain.</title>
        <authorList>
            <person name="Leonardo I.C."/>
            <person name="Barreto Crespo M.T."/>
            <person name="Gaspar F.B."/>
        </authorList>
    </citation>
    <scope>NUCLEOTIDE SEQUENCE [LARGE SCALE GENOMIC DNA]</scope>
    <source>
        <strain evidence="2">DSM 3922</strain>
    </source>
</reference>
<evidence type="ECO:0000313" key="2">
    <source>
        <dbReference type="Proteomes" id="UP000829401"/>
    </source>
</evidence>
<accession>T0CUL6</accession>
<keyword evidence="2" id="KW-1185">Reference proteome</keyword>
<name>T0CUL6_ALIAG</name>
<accession>A0A9E6ZNS9</accession>
<gene>
    <name evidence="1" type="ORF">K1I37_00130</name>
</gene>
<dbReference type="Proteomes" id="UP000829401">
    <property type="component" value="Chromosome"/>
</dbReference>